<dbReference type="InterPro" id="IPR011990">
    <property type="entry name" value="TPR-like_helical_dom_sf"/>
</dbReference>
<evidence type="ECO:0000259" key="5">
    <source>
        <dbReference type="PROSITE" id="PS50043"/>
    </source>
</evidence>
<dbReference type="InterPro" id="IPR036388">
    <property type="entry name" value="WH-like_DNA-bd_sf"/>
</dbReference>
<organism evidence="6 7">
    <name type="scientific">Rhizorhabdus wittichii (strain DSM 6014 / CCUG 31198 / JCM 15750 / NBRC 105917 / EY 4224 / RW1)</name>
    <name type="common">Sphingomonas wittichii</name>
    <dbReference type="NCBI Taxonomy" id="392499"/>
    <lineage>
        <taxon>Bacteria</taxon>
        <taxon>Pseudomonadati</taxon>
        <taxon>Pseudomonadota</taxon>
        <taxon>Alphaproteobacteria</taxon>
        <taxon>Sphingomonadales</taxon>
        <taxon>Sphingomonadaceae</taxon>
        <taxon>Rhizorhabdus</taxon>
    </lineage>
</organism>
<keyword evidence="2" id="KW-0238">DNA-binding</keyword>
<evidence type="ECO:0000256" key="2">
    <source>
        <dbReference type="ARBA" id="ARBA00023125"/>
    </source>
</evidence>
<dbReference type="Gene3D" id="1.10.10.10">
    <property type="entry name" value="Winged helix-like DNA-binding domain superfamily/Winged helix DNA-binding domain"/>
    <property type="match status" value="1"/>
</dbReference>
<dbReference type="SUPFAM" id="SSF48452">
    <property type="entry name" value="TPR-like"/>
    <property type="match status" value="1"/>
</dbReference>
<protein>
    <submittedName>
        <fullName evidence="6">Regulatory protein, LuxR</fullName>
    </submittedName>
</protein>
<dbReference type="PANTHER" id="PTHR44688:SF16">
    <property type="entry name" value="DNA-BINDING TRANSCRIPTIONAL ACTIVATOR DEVR_DOSR"/>
    <property type="match status" value="1"/>
</dbReference>
<dbReference type="CDD" id="cd06170">
    <property type="entry name" value="LuxR_C_like"/>
    <property type="match status" value="1"/>
</dbReference>
<dbReference type="GO" id="GO:0003677">
    <property type="term" value="F:DNA binding"/>
    <property type="evidence" value="ECO:0007669"/>
    <property type="project" value="UniProtKB-KW"/>
</dbReference>
<evidence type="ECO:0000256" key="3">
    <source>
        <dbReference type="ARBA" id="ARBA00023163"/>
    </source>
</evidence>
<proteinExistence type="predicted"/>
<dbReference type="InterPro" id="IPR016032">
    <property type="entry name" value="Sig_transdc_resp-reg_C-effctor"/>
</dbReference>
<evidence type="ECO:0000256" key="1">
    <source>
        <dbReference type="ARBA" id="ARBA00023015"/>
    </source>
</evidence>
<dbReference type="KEGG" id="swi:Swit_0833"/>
<evidence type="ECO:0000313" key="7">
    <source>
        <dbReference type="Proteomes" id="UP000001989"/>
    </source>
</evidence>
<dbReference type="PANTHER" id="PTHR44688">
    <property type="entry name" value="DNA-BINDING TRANSCRIPTIONAL ACTIVATOR DEVR_DOSR"/>
    <property type="match status" value="1"/>
</dbReference>
<evidence type="ECO:0000313" key="6">
    <source>
        <dbReference type="EMBL" id="ABQ67200.1"/>
    </source>
</evidence>
<dbReference type="SMART" id="SM00421">
    <property type="entry name" value="HTH_LUXR"/>
    <property type="match status" value="1"/>
</dbReference>
<dbReference type="PROSITE" id="PS50043">
    <property type="entry name" value="HTH_LUXR_2"/>
    <property type="match status" value="1"/>
</dbReference>
<sequence length="904" mass="98241">MVQFPAGSRKRGKRDDQARSRIGRAGRPMDIVSRYRFTPPIPQRSFIPRAIASRISRSPYPLTFLASPSGFGKSTLMAQAFDLARSEGESARWLNLYHRAAGAEGFSHYLCLSLKDDGEAQDIAPGAGPFGIDDLLAEVDATCRRDGSVSLYLDEVAPGDLDTVLGLSQMIGKHFGDKAKLVVSSRVAPPRLAGVLGDGGIMYTPAELAFSPAEVAELFDGGLPERDVAALVATTGGWPALIASVRHGTGHSPADHSLGTGGEAGDMIADFVRDLMDVAPSSRDIEVLAAAFAFGNATAPIFEHDDFASAGEIVTRLARDGLVKVRSEGTRLVYEPHAAVRFAVDRLGRRSSQKRMLDIHRSLSTSLVASGDRVGAIRHALETGDLDLLCDLIEAGGGWLLILQWGAPILDAVNAIPIGRLGGRPAMLLTKVYVLMQARAIGEARQLLDEISTDLEPASFPDDEAFHSFQIGYGLIDGVLRSYEMRPIDFPALERLRDHGPADIRNIADAMILNLKGGYQLRDGLLVEAEATGREATLKCQAAKATFVEAYVQLWLGHAHLQSGNTRDASRRFAAVLDIAENCFGADSNQMIAAKVFLAELEFERGEAERAYAIIEAVFDRIEELDPWYEMLRPFYRIASIRVQNREGTERAISFLDTALDRMENRNLGLLSRYLRSLRAEMLVQSERDIQAIERGVGELQHVEPIESAFLNVRVGLKRGDVPAALAGVDALLDQPAVRECARRMITVTVLKAACHAARGEVRAAGDLVAEAQRLATQSDLRGHFEHEVASSEGAVGGAPLLRPDPGRQAMARLPAPRGELIEVDDRSLPRLGPREREVLDCIVEGLSSKEIAWRMSLSVGTVLGYRKSLYRKIGVNCRSAAISYARQSNIAAYADAVEVESLQ</sequence>
<dbReference type="GO" id="GO:0006355">
    <property type="term" value="P:regulation of DNA-templated transcription"/>
    <property type="evidence" value="ECO:0007669"/>
    <property type="project" value="InterPro"/>
</dbReference>
<dbReference type="InterPro" id="IPR000792">
    <property type="entry name" value="Tscrpt_reg_LuxR_C"/>
</dbReference>
<dbReference type="Pfam" id="PF00196">
    <property type="entry name" value="GerE"/>
    <property type="match status" value="1"/>
</dbReference>
<feature type="domain" description="HTH luxR-type" evidence="5">
    <location>
        <begin position="825"/>
        <end position="890"/>
    </location>
</feature>
<accession>A0A9J9H911</accession>
<keyword evidence="3" id="KW-0804">Transcription</keyword>
<keyword evidence="1" id="KW-0805">Transcription regulation</keyword>
<dbReference type="AlphaFoldDB" id="A0A9J9H911"/>
<reference evidence="6 7" key="1">
    <citation type="journal article" date="2010" name="J. Bacteriol.">
        <title>Genome sequence of the dioxin-mineralizing bacterium Sphingomonas wittichii RW1.</title>
        <authorList>
            <person name="Miller T.R."/>
            <person name="Delcher A.L."/>
            <person name="Salzberg S.L."/>
            <person name="Saunders E."/>
            <person name="Detter J.C."/>
            <person name="Halden R.U."/>
        </authorList>
    </citation>
    <scope>NUCLEOTIDE SEQUENCE [LARGE SCALE GENOMIC DNA]</scope>
    <source>
        <strain evidence="7">DSM 6014 / CCUG 31198 / JCM 15750 / NBRC 105917 / EY 4224 / RW1</strain>
    </source>
</reference>
<dbReference type="Proteomes" id="UP000001989">
    <property type="component" value="Chromosome"/>
</dbReference>
<evidence type="ECO:0000256" key="4">
    <source>
        <dbReference type="SAM" id="MobiDB-lite"/>
    </source>
</evidence>
<feature type="region of interest" description="Disordered" evidence="4">
    <location>
        <begin position="1"/>
        <end position="24"/>
    </location>
</feature>
<name>A0A9J9H911_RHIWR</name>
<dbReference type="EMBL" id="CP000699">
    <property type="protein sequence ID" value="ABQ67200.1"/>
    <property type="molecule type" value="Genomic_DNA"/>
</dbReference>
<dbReference type="PRINTS" id="PR00038">
    <property type="entry name" value="HTHLUXR"/>
</dbReference>
<dbReference type="SUPFAM" id="SSF46894">
    <property type="entry name" value="C-terminal effector domain of the bipartite response regulators"/>
    <property type="match status" value="1"/>
</dbReference>
<gene>
    <name evidence="6" type="ordered locus">Swit_0833</name>
</gene>
<keyword evidence="7" id="KW-1185">Reference proteome</keyword>
<dbReference type="PROSITE" id="PS00622">
    <property type="entry name" value="HTH_LUXR_1"/>
    <property type="match status" value="1"/>
</dbReference>